<dbReference type="Gene3D" id="3.40.50.170">
    <property type="entry name" value="Formyl transferase, N-terminal domain"/>
    <property type="match status" value="1"/>
</dbReference>
<keyword evidence="9" id="KW-1185">Reference proteome</keyword>
<feature type="site" description="Raises pKa of active site His" evidence="6">
    <location>
        <position position="160"/>
    </location>
</feature>
<dbReference type="AlphaFoldDB" id="A0A5B9VX26"/>
<feature type="active site" description="Proton donor" evidence="6">
    <location>
        <position position="119"/>
    </location>
</feature>
<organism evidence="8 9">
    <name type="scientific">Aquisphaera giovannonii</name>
    <dbReference type="NCBI Taxonomy" id="406548"/>
    <lineage>
        <taxon>Bacteria</taxon>
        <taxon>Pseudomonadati</taxon>
        <taxon>Planctomycetota</taxon>
        <taxon>Planctomycetia</taxon>
        <taxon>Isosphaerales</taxon>
        <taxon>Isosphaeraceae</taxon>
        <taxon>Aquisphaera</taxon>
    </lineage>
</organism>
<dbReference type="Proteomes" id="UP000324233">
    <property type="component" value="Chromosome"/>
</dbReference>
<evidence type="ECO:0000256" key="2">
    <source>
        <dbReference type="ARBA" id="ARBA00022679"/>
    </source>
</evidence>
<keyword evidence="2 6" id="KW-0808">Transferase</keyword>
<dbReference type="EMBL" id="CP042997">
    <property type="protein sequence ID" value="QEH32421.1"/>
    <property type="molecule type" value="Genomic_DNA"/>
</dbReference>
<name>A0A5B9VX26_9BACT</name>
<dbReference type="NCBIfam" id="TIGR00639">
    <property type="entry name" value="PurN"/>
    <property type="match status" value="1"/>
</dbReference>
<dbReference type="SUPFAM" id="SSF53328">
    <property type="entry name" value="Formyltransferase"/>
    <property type="match status" value="1"/>
</dbReference>
<proteinExistence type="inferred from homology"/>
<dbReference type="GO" id="GO:0004644">
    <property type="term" value="F:phosphoribosylglycinamide formyltransferase activity"/>
    <property type="evidence" value="ECO:0007669"/>
    <property type="project" value="UniProtKB-UniRule"/>
</dbReference>
<dbReference type="GO" id="GO:0006189">
    <property type="term" value="P:'de novo' IMP biosynthetic process"/>
    <property type="evidence" value="ECO:0007669"/>
    <property type="project" value="UniProtKB-UniRule"/>
</dbReference>
<dbReference type="PROSITE" id="PS00373">
    <property type="entry name" value="GART"/>
    <property type="match status" value="1"/>
</dbReference>
<evidence type="ECO:0000256" key="3">
    <source>
        <dbReference type="ARBA" id="ARBA00022755"/>
    </source>
</evidence>
<feature type="binding site" evidence="6">
    <location>
        <position position="117"/>
    </location>
    <ligand>
        <name>(6R)-10-formyltetrahydrofolate</name>
        <dbReference type="ChEBI" id="CHEBI:195366"/>
    </ligand>
</feature>
<dbReference type="Pfam" id="PF00551">
    <property type="entry name" value="Formyl_trans_N"/>
    <property type="match status" value="1"/>
</dbReference>
<dbReference type="OrthoDB" id="9806170at2"/>
<evidence type="ECO:0000313" key="8">
    <source>
        <dbReference type="EMBL" id="QEH32421.1"/>
    </source>
</evidence>
<sequence>MALSPRNPPITDSPIRLAVCVSGGGTTLQNLIDQIRGRRLRAEIVQVVAGKPRIGAIPRAEAAGIPLALASRTAQSSAEFSASVFDPIRRSKADLVILGGFLAILKIPPDFAGRVLNVHPSLIPAFCGKGFYGPKVHQAALDMGVKVSGCTVHFADDTYDTGPIILQRTVPVLDGDTAEDLAARVFREECLALPEAIALYAAGRLRLEGRKVRVLPAS</sequence>
<comment type="caution">
    <text evidence="6">Lacks conserved residue(s) required for the propagation of feature annotation.</text>
</comment>
<comment type="catalytic activity">
    <reaction evidence="5 6">
        <text>N(1)-(5-phospho-beta-D-ribosyl)glycinamide + (6R)-10-formyltetrahydrofolate = N(2)-formyl-N(1)-(5-phospho-beta-D-ribosyl)glycinamide + (6S)-5,6,7,8-tetrahydrofolate + H(+)</text>
        <dbReference type="Rhea" id="RHEA:15053"/>
        <dbReference type="ChEBI" id="CHEBI:15378"/>
        <dbReference type="ChEBI" id="CHEBI:57453"/>
        <dbReference type="ChEBI" id="CHEBI:143788"/>
        <dbReference type="ChEBI" id="CHEBI:147286"/>
        <dbReference type="ChEBI" id="CHEBI:195366"/>
        <dbReference type="EC" id="2.1.2.2"/>
    </reaction>
</comment>
<dbReference type="HAMAP" id="MF_01930">
    <property type="entry name" value="PurN"/>
    <property type="match status" value="1"/>
</dbReference>
<accession>A0A5B9VX26</accession>
<dbReference type="PANTHER" id="PTHR43369:SF2">
    <property type="entry name" value="PHOSPHORIBOSYLGLYCINAMIDE FORMYLTRANSFERASE"/>
    <property type="match status" value="1"/>
</dbReference>
<comment type="function">
    <text evidence="6">Catalyzes the transfer of a formyl group from 10-formyltetrahydrofolate to 5-phospho-ribosyl-glycinamide (GAR), producing 5-phospho-ribosyl-N-formylglycinamide (FGAR) and tetrahydrofolate.</text>
</comment>
<evidence type="ECO:0000256" key="4">
    <source>
        <dbReference type="ARBA" id="ARBA00038440"/>
    </source>
</evidence>
<gene>
    <name evidence="6 8" type="primary">purN</name>
    <name evidence="8" type="ORF">OJF2_08910</name>
</gene>
<dbReference type="InterPro" id="IPR002376">
    <property type="entry name" value="Formyl_transf_N"/>
</dbReference>
<dbReference type="CDD" id="cd08645">
    <property type="entry name" value="FMT_core_GART"/>
    <property type="match status" value="1"/>
</dbReference>
<keyword evidence="3 6" id="KW-0658">Purine biosynthesis</keyword>
<dbReference type="UniPathway" id="UPA00074">
    <property type="reaction ID" value="UER00126"/>
</dbReference>
<dbReference type="KEGG" id="agv:OJF2_08910"/>
<dbReference type="PANTHER" id="PTHR43369">
    <property type="entry name" value="PHOSPHORIBOSYLGLYCINAMIDE FORMYLTRANSFERASE"/>
    <property type="match status" value="1"/>
</dbReference>
<comment type="similarity">
    <text evidence="4 6">Belongs to the GART family.</text>
</comment>
<evidence type="ECO:0000256" key="6">
    <source>
        <dbReference type="HAMAP-Rule" id="MF_01930"/>
    </source>
</evidence>
<evidence type="ECO:0000256" key="1">
    <source>
        <dbReference type="ARBA" id="ARBA00005054"/>
    </source>
</evidence>
<evidence type="ECO:0000313" key="9">
    <source>
        <dbReference type="Proteomes" id="UP000324233"/>
    </source>
</evidence>
<dbReference type="InterPro" id="IPR036477">
    <property type="entry name" value="Formyl_transf_N_sf"/>
</dbReference>
<reference evidence="8 9" key="1">
    <citation type="submission" date="2019-08" db="EMBL/GenBank/DDBJ databases">
        <title>Deep-cultivation of Planctomycetes and their phenomic and genomic characterization uncovers novel biology.</title>
        <authorList>
            <person name="Wiegand S."/>
            <person name="Jogler M."/>
            <person name="Boedeker C."/>
            <person name="Pinto D."/>
            <person name="Vollmers J."/>
            <person name="Rivas-Marin E."/>
            <person name="Kohn T."/>
            <person name="Peeters S.H."/>
            <person name="Heuer A."/>
            <person name="Rast P."/>
            <person name="Oberbeckmann S."/>
            <person name="Bunk B."/>
            <person name="Jeske O."/>
            <person name="Meyerdierks A."/>
            <person name="Storesund J.E."/>
            <person name="Kallscheuer N."/>
            <person name="Luecker S."/>
            <person name="Lage O.M."/>
            <person name="Pohl T."/>
            <person name="Merkel B.J."/>
            <person name="Hornburger P."/>
            <person name="Mueller R.-W."/>
            <person name="Bruemmer F."/>
            <person name="Labrenz M."/>
            <person name="Spormann A.M."/>
            <person name="Op den Camp H."/>
            <person name="Overmann J."/>
            <person name="Amann R."/>
            <person name="Jetten M.S.M."/>
            <person name="Mascher T."/>
            <person name="Medema M.H."/>
            <person name="Devos D.P."/>
            <person name="Kaster A.-K."/>
            <person name="Ovreas L."/>
            <person name="Rohde M."/>
            <person name="Galperin M.Y."/>
            <person name="Jogler C."/>
        </authorList>
    </citation>
    <scope>NUCLEOTIDE SEQUENCE [LARGE SCALE GENOMIC DNA]</scope>
    <source>
        <strain evidence="8 9">OJF2</strain>
    </source>
</reference>
<dbReference type="EC" id="2.1.2.2" evidence="6"/>
<feature type="binding site" evidence="6">
    <location>
        <position position="72"/>
    </location>
    <ligand>
        <name>(6R)-10-formyltetrahydrofolate</name>
        <dbReference type="ChEBI" id="CHEBI:195366"/>
    </ligand>
</feature>
<protein>
    <recommendedName>
        <fullName evidence="6">Phosphoribosylglycinamide formyltransferase</fullName>
        <ecNumber evidence="6">2.1.2.2</ecNumber>
    </recommendedName>
    <alternativeName>
        <fullName evidence="6">5'-phosphoribosylglycinamide transformylase</fullName>
    </alternativeName>
    <alternativeName>
        <fullName evidence="6">GAR transformylase</fullName>
        <shortName evidence="6">GART</shortName>
    </alternativeName>
</protein>
<dbReference type="InterPro" id="IPR001555">
    <property type="entry name" value="GART_AS"/>
</dbReference>
<evidence type="ECO:0000259" key="7">
    <source>
        <dbReference type="Pfam" id="PF00551"/>
    </source>
</evidence>
<dbReference type="RefSeq" id="WP_148591588.1">
    <property type="nucleotide sequence ID" value="NZ_CP042997.1"/>
</dbReference>
<dbReference type="InterPro" id="IPR004607">
    <property type="entry name" value="GART"/>
</dbReference>
<dbReference type="GO" id="GO:0005829">
    <property type="term" value="C:cytosol"/>
    <property type="evidence" value="ECO:0007669"/>
    <property type="project" value="TreeGrafter"/>
</dbReference>
<comment type="pathway">
    <text evidence="1 6">Purine metabolism; IMP biosynthesis via de novo pathway; N(2)-formyl-N(1)-(5-phospho-D-ribosyl)glycinamide from N(1)-(5-phospho-D-ribosyl)glycinamide (10-formyl THF route): step 1/1.</text>
</comment>
<feature type="domain" description="Formyl transferase N-terminal" evidence="7">
    <location>
        <begin position="16"/>
        <end position="197"/>
    </location>
</feature>
<evidence type="ECO:0000256" key="5">
    <source>
        <dbReference type="ARBA" id="ARBA00047664"/>
    </source>
</evidence>